<dbReference type="Proteomes" id="UP000317199">
    <property type="component" value="Chromosome"/>
</dbReference>
<dbReference type="AlphaFoldDB" id="A0A514BRL3"/>
<accession>A0A514BRL3</accession>
<evidence type="ECO:0000313" key="2">
    <source>
        <dbReference type="Proteomes" id="UP000317199"/>
    </source>
</evidence>
<evidence type="ECO:0000313" key="1">
    <source>
        <dbReference type="EMBL" id="QDH69955.1"/>
    </source>
</evidence>
<protein>
    <submittedName>
        <fullName evidence="1">DUF2939 domain-containing protein</fullName>
    </submittedName>
</protein>
<dbReference type="Pfam" id="PF11159">
    <property type="entry name" value="DUF2939"/>
    <property type="match status" value="1"/>
</dbReference>
<dbReference type="OrthoDB" id="5739641at2"/>
<dbReference type="RefSeq" id="WP_141623294.1">
    <property type="nucleotide sequence ID" value="NZ_CP041242.1"/>
</dbReference>
<reference evidence="1 2" key="1">
    <citation type="submission" date="2019-06" db="EMBL/GenBank/DDBJ databases">
        <title>Lysobacter alkalisoli sp. nov. isolated from saline-alkali soil.</title>
        <authorList>
            <person name="Sun J.-Q."/>
            <person name="Xu L."/>
        </authorList>
    </citation>
    <scope>NUCLEOTIDE SEQUENCE [LARGE SCALE GENOMIC DNA]</scope>
    <source>
        <strain evidence="1 2">SJ-36</strain>
    </source>
</reference>
<proteinExistence type="predicted"/>
<gene>
    <name evidence="1" type="ORF">FKV23_07500</name>
</gene>
<name>A0A514BRL3_9GAMM</name>
<sequence>MKRLLPLLIPLFVLLLVYLVSPLPAVQGIRKALRAEDGAALARHVDFPALQANLRAQTEDYIARQAAPGMRDNPFGAFALAVAGRMAGGLAETAATPEGVRMLMAGRVMWRKGTASGLELDKPLTTRPPEDPFRDARYRLESHDRFSAQLPNDGGMPVEVVLYRQGLKWKVGEINLGTQGPVQQP</sequence>
<dbReference type="KEGG" id="lyj:FKV23_07500"/>
<dbReference type="InterPro" id="IPR021330">
    <property type="entry name" value="DUF2939"/>
</dbReference>
<dbReference type="EMBL" id="CP041242">
    <property type="protein sequence ID" value="QDH69955.1"/>
    <property type="molecule type" value="Genomic_DNA"/>
</dbReference>
<organism evidence="1 2">
    <name type="scientific">Marilutibacter alkalisoli</name>
    <dbReference type="NCBI Taxonomy" id="2591633"/>
    <lineage>
        <taxon>Bacteria</taxon>
        <taxon>Pseudomonadati</taxon>
        <taxon>Pseudomonadota</taxon>
        <taxon>Gammaproteobacteria</taxon>
        <taxon>Lysobacterales</taxon>
        <taxon>Lysobacteraceae</taxon>
        <taxon>Marilutibacter</taxon>
    </lineage>
</organism>
<keyword evidence="2" id="KW-1185">Reference proteome</keyword>